<dbReference type="GO" id="GO:0046872">
    <property type="term" value="F:metal ion binding"/>
    <property type="evidence" value="ECO:0007669"/>
    <property type="project" value="UniProtKB-KW"/>
</dbReference>
<gene>
    <name evidence="2" type="ORF">GUJ93_ZPchr0013g35589</name>
</gene>
<dbReference type="Proteomes" id="UP000729402">
    <property type="component" value="Unassembled WGS sequence"/>
</dbReference>
<keyword evidence="1" id="KW-0830">Ubiquinone</keyword>
<dbReference type="EC" id="1.5.5.1" evidence="1"/>
<keyword evidence="1" id="KW-0274">FAD</keyword>
<evidence type="ECO:0000256" key="1">
    <source>
        <dbReference type="RuleBase" id="RU366068"/>
    </source>
</evidence>
<proteinExistence type="predicted"/>
<dbReference type="EMBL" id="JAAALK010000079">
    <property type="protein sequence ID" value="KAG8100833.1"/>
    <property type="molecule type" value="Genomic_DNA"/>
</dbReference>
<accession>A0A8J5X5T6</accession>
<dbReference type="Pfam" id="PF13450">
    <property type="entry name" value="NAD_binding_8"/>
    <property type="match status" value="1"/>
</dbReference>
<keyword evidence="1" id="KW-0560">Oxidoreductase</keyword>
<keyword evidence="1" id="KW-0813">Transport</keyword>
<dbReference type="GO" id="GO:0005743">
    <property type="term" value="C:mitochondrial inner membrane"/>
    <property type="evidence" value="ECO:0007669"/>
    <property type="project" value="TreeGrafter"/>
</dbReference>
<evidence type="ECO:0000313" key="3">
    <source>
        <dbReference type="Proteomes" id="UP000729402"/>
    </source>
</evidence>
<organism evidence="2 3">
    <name type="scientific">Zizania palustris</name>
    <name type="common">Northern wild rice</name>
    <dbReference type="NCBI Taxonomy" id="103762"/>
    <lineage>
        <taxon>Eukaryota</taxon>
        <taxon>Viridiplantae</taxon>
        <taxon>Streptophyta</taxon>
        <taxon>Embryophyta</taxon>
        <taxon>Tracheophyta</taxon>
        <taxon>Spermatophyta</taxon>
        <taxon>Magnoliopsida</taxon>
        <taxon>Liliopsida</taxon>
        <taxon>Poales</taxon>
        <taxon>Poaceae</taxon>
        <taxon>BOP clade</taxon>
        <taxon>Oryzoideae</taxon>
        <taxon>Oryzeae</taxon>
        <taxon>Zizaniinae</taxon>
        <taxon>Zizania</taxon>
    </lineage>
</organism>
<dbReference type="OrthoDB" id="437331at2759"/>
<keyword evidence="1" id="KW-0408">Iron</keyword>
<comment type="cofactor">
    <cofactor evidence="1">
        <name>[4Fe-4S] cluster</name>
        <dbReference type="ChEBI" id="CHEBI:49883"/>
    </cofactor>
    <text evidence="1">Binds 1 [4Fe-4S] cluster.</text>
</comment>
<reference evidence="2" key="1">
    <citation type="journal article" date="2021" name="bioRxiv">
        <title>Whole Genome Assembly and Annotation of Northern Wild Rice, Zizania palustris L., Supports a Whole Genome Duplication in the Zizania Genus.</title>
        <authorList>
            <person name="Haas M."/>
            <person name="Kono T."/>
            <person name="Macchietto M."/>
            <person name="Millas R."/>
            <person name="McGilp L."/>
            <person name="Shao M."/>
            <person name="Duquette J."/>
            <person name="Hirsch C.N."/>
            <person name="Kimball J."/>
        </authorList>
    </citation>
    <scope>NUCLEOTIDE SEQUENCE</scope>
    <source>
        <tissue evidence="2">Fresh leaf tissue</tissue>
    </source>
</reference>
<name>A0A8J5X5T6_ZIZPA</name>
<dbReference type="PANTHER" id="PTHR10617:SF107">
    <property type="entry name" value="ELECTRON TRANSFER FLAVOPROTEIN-UBIQUINONE OXIDOREDUCTASE, MITOCHONDRIAL"/>
    <property type="match status" value="1"/>
</dbReference>
<comment type="function">
    <text evidence="1">Accepts electrons from ETF and reduces ubiquinone.</text>
</comment>
<dbReference type="GO" id="GO:0051539">
    <property type="term" value="F:4 iron, 4 sulfur cluster binding"/>
    <property type="evidence" value="ECO:0007669"/>
    <property type="project" value="UniProtKB-UniRule"/>
</dbReference>
<dbReference type="AlphaFoldDB" id="A0A8J5X5T6"/>
<dbReference type="GO" id="GO:0004174">
    <property type="term" value="F:electron-transferring-flavoprotein dehydrogenase activity"/>
    <property type="evidence" value="ECO:0007669"/>
    <property type="project" value="UniProtKB-UniRule"/>
</dbReference>
<dbReference type="PANTHER" id="PTHR10617">
    <property type="entry name" value="ELECTRON TRANSFER FLAVOPROTEIN-UBIQUINONE OXIDOREDUCTASE"/>
    <property type="match status" value="1"/>
</dbReference>
<keyword evidence="3" id="KW-1185">Reference proteome</keyword>
<keyword evidence="1" id="KW-0249">Electron transport</keyword>
<comment type="cofactor">
    <cofactor evidence="1">
        <name>FAD</name>
        <dbReference type="ChEBI" id="CHEBI:57692"/>
    </cofactor>
</comment>
<sequence>MRWLSGGREATDYDVEVVGAGPTGLTAAIRLKQLCRAVDTNISVCVLKKGSEVGAHVLSRNVFDPRALDELIPQWRQEDVCLSLL</sequence>
<comment type="caution">
    <text evidence="2">The sequence shown here is derived from an EMBL/GenBank/DDBJ whole genome shotgun (WGS) entry which is preliminary data.</text>
</comment>
<evidence type="ECO:0000313" key="2">
    <source>
        <dbReference type="EMBL" id="KAG8100833.1"/>
    </source>
</evidence>
<keyword evidence="1" id="KW-0479">Metal-binding</keyword>
<keyword evidence="1" id="KW-0411">Iron-sulfur</keyword>
<keyword evidence="1" id="KW-0285">Flavoprotein</keyword>
<reference evidence="2" key="2">
    <citation type="submission" date="2021-02" db="EMBL/GenBank/DDBJ databases">
        <authorList>
            <person name="Kimball J.A."/>
            <person name="Haas M.W."/>
            <person name="Macchietto M."/>
            <person name="Kono T."/>
            <person name="Duquette J."/>
            <person name="Shao M."/>
        </authorList>
    </citation>
    <scope>NUCLEOTIDE SEQUENCE</scope>
    <source>
        <tissue evidence="2">Fresh leaf tissue</tissue>
    </source>
</reference>
<protein>
    <recommendedName>
        <fullName evidence="1">Electron transfer flavoprotein-ubiquinone oxidoreductase</fullName>
        <shortName evidence="1">ETF-QO</shortName>
        <ecNumber evidence="1">1.5.5.1</ecNumber>
    </recommendedName>
</protein>
<comment type="catalytic activity">
    <reaction evidence="1">
        <text>a ubiquinone + reduced [electron-transfer flavoprotein] = a ubiquinol + oxidized [electron-transfer flavoprotein] + H(+)</text>
        <dbReference type="Rhea" id="RHEA:24052"/>
        <dbReference type="Rhea" id="RHEA-COMP:9565"/>
        <dbReference type="Rhea" id="RHEA-COMP:9566"/>
        <dbReference type="Rhea" id="RHEA-COMP:10685"/>
        <dbReference type="Rhea" id="RHEA-COMP:10686"/>
        <dbReference type="ChEBI" id="CHEBI:15378"/>
        <dbReference type="ChEBI" id="CHEBI:16389"/>
        <dbReference type="ChEBI" id="CHEBI:17976"/>
        <dbReference type="ChEBI" id="CHEBI:57692"/>
        <dbReference type="ChEBI" id="CHEBI:58307"/>
        <dbReference type="EC" id="1.5.5.1"/>
    </reaction>
</comment>
<dbReference type="InterPro" id="IPR040156">
    <property type="entry name" value="ETF-QO"/>
</dbReference>